<organism evidence="1 2">
    <name type="scientific">Massilia terrae</name>
    <dbReference type="NCBI Taxonomy" id="1811224"/>
    <lineage>
        <taxon>Bacteria</taxon>
        <taxon>Pseudomonadati</taxon>
        <taxon>Pseudomonadota</taxon>
        <taxon>Betaproteobacteria</taxon>
        <taxon>Burkholderiales</taxon>
        <taxon>Oxalobacteraceae</taxon>
        <taxon>Telluria group</taxon>
        <taxon>Massilia</taxon>
    </lineage>
</organism>
<gene>
    <name evidence="1" type="ORF">NX778_00115</name>
</gene>
<sequence length="120" mass="13248">MAEEVRQVRLSGFKKVEWATLLPAPFLFLAGLQWVGDDDYSRGWRNPGAFGKDVPGFEDHRCDDCNGACESRSNDPLDEPLTAVVKIGLGRVLTATQSCHVRFDSADIIFKPLRASIPPS</sequence>
<comment type="caution">
    <text evidence="1">The sequence shown here is derived from an EMBL/GenBank/DDBJ whole genome shotgun (WGS) entry which is preliminary data.</text>
</comment>
<evidence type="ECO:0000313" key="2">
    <source>
        <dbReference type="Proteomes" id="UP001204621"/>
    </source>
</evidence>
<keyword evidence="2" id="KW-1185">Reference proteome</keyword>
<name>A0ABT2CR69_9BURK</name>
<protein>
    <submittedName>
        <fullName evidence="1">Uncharacterized protein</fullName>
    </submittedName>
</protein>
<evidence type="ECO:0000313" key="1">
    <source>
        <dbReference type="EMBL" id="MCS0656471.1"/>
    </source>
</evidence>
<reference evidence="1 2" key="1">
    <citation type="submission" date="2022-08" db="EMBL/GenBank/DDBJ databases">
        <title>Reclassification of Massilia species as members of the genera Telluria, Duganella, Pseudoduganella, Mokoshia gen. nov. and Zemynaea gen. nov. using orthogonal and non-orthogonal genome-based approaches.</title>
        <authorList>
            <person name="Bowman J.P."/>
        </authorList>
    </citation>
    <scope>NUCLEOTIDE SEQUENCE [LARGE SCALE GENOMIC DNA]</scope>
    <source>
        <strain evidence="1 2">JCM 31606</strain>
    </source>
</reference>
<dbReference type="RefSeq" id="WP_258809664.1">
    <property type="nucleotide sequence ID" value="NZ_JANUGU010000001.1"/>
</dbReference>
<proteinExistence type="predicted"/>
<dbReference type="EMBL" id="JANUGU010000001">
    <property type="protein sequence ID" value="MCS0656471.1"/>
    <property type="molecule type" value="Genomic_DNA"/>
</dbReference>
<accession>A0ABT2CR69</accession>
<dbReference type="Proteomes" id="UP001204621">
    <property type="component" value="Unassembled WGS sequence"/>
</dbReference>